<name>A0A1J1J7N3_9DIPT</name>
<protein>
    <submittedName>
        <fullName evidence="2">CLUMA_CG021422, isoform A</fullName>
    </submittedName>
</protein>
<feature type="compositionally biased region" description="Basic and acidic residues" evidence="1">
    <location>
        <begin position="78"/>
        <end position="87"/>
    </location>
</feature>
<evidence type="ECO:0000313" key="2">
    <source>
        <dbReference type="EMBL" id="CRL08400.1"/>
    </source>
</evidence>
<organism evidence="2 3">
    <name type="scientific">Clunio marinus</name>
    <dbReference type="NCBI Taxonomy" id="568069"/>
    <lineage>
        <taxon>Eukaryota</taxon>
        <taxon>Metazoa</taxon>
        <taxon>Ecdysozoa</taxon>
        <taxon>Arthropoda</taxon>
        <taxon>Hexapoda</taxon>
        <taxon>Insecta</taxon>
        <taxon>Pterygota</taxon>
        <taxon>Neoptera</taxon>
        <taxon>Endopterygota</taxon>
        <taxon>Diptera</taxon>
        <taxon>Nematocera</taxon>
        <taxon>Chironomoidea</taxon>
        <taxon>Chironomidae</taxon>
        <taxon>Clunio</taxon>
    </lineage>
</organism>
<feature type="region of interest" description="Disordered" evidence="1">
    <location>
        <begin position="36"/>
        <end position="87"/>
    </location>
</feature>
<reference evidence="2 3" key="1">
    <citation type="submission" date="2015-04" db="EMBL/GenBank/DDBJ databases">
        <authorList>
            <person name="Syromyatnikov M.Y."/>
            <person name="Popov V.N."/>
        </authorList>
    </citation>
    <scope>NUCLEOTIDE SEQUENCE [LARGE SCALE GENOMIC DNA]</scope>
</reference>
<gene>
    <name evidence="2" type="ORF">CLUMA_CG021422</name>
</gene>
<keyword evidence="3" id="KW-1185">Reference proteome</keyword>
<dbReference type="AlphaFoldDB" id="A0A1J1J7N3"/>
<feature type="compositionally biased region" description="Acidic residues" evidence="1">
    <location>
        <begin position="40"/>
        <end position="50"/>
    </location>
</feature>
<accession>A0A1J1J7N3</accession>
<proteinExistence type="predicted"/>
<dbReference type="OrthoDB" id="8196042at2759"/>
<dbReference type="Proteomes" id="UP000183832">
    <property type="component" value="Unassembled WGS sequence"/>
</dbReference>
<evidence type="ECO:0000313" key="3">
    <source>
        <dbReference type="Proteomes" id="UP000183832"/>
    </source>
</evidence>
<evidence type="ECO:0000256" key="1">
    <source>
        <dbReference type="SAM" id="MobiDB-lite"/>
    </source>
</evidence>
<dbReference type="EMBL" id="CVRI01000075">
    <property type="protein sequence ID" value="CRL08400.1"/>
    <property type="molecule type" value="Genomic_DNA"/>
</dbReference>
<sequence length="105" mass="12013">MSLEHVEHVIRPQILMNYHRDVKVEKDEKRCLIMLKAESNEEAEADDDAPLDLSMGSKKHRGRTDSGTDSDDSTGLGDEGRGNEGRAYKKSLMKRYCEFDLRLKD</sequence>